<protein>
    <recommendedName>
        <fullName evidence="3">SPOR domain-containing protein</fullName>
    </recommendedName>
</protein>
<dbReference type="GO" id="GO:0042834">
    <property type="term" value="F:peptidoglycan binding"/>
    <property type="evidence" value="ECO:0007669"/>
    <property type="project" value="InterPro"/>
</dbReference>
<evidence type="ECO:0000256" key="1">
    <source>
        <dbReference type="SAM" id="MobiDB-lite"/>
    </source>
</evidence>
<name>A0A0F9R6N8_9ZZZZ</name>
<dbReference type="Pfam" id="PF05036">
    <property type="entry name" value="SPOR"/>
    <property type="match status" value="1"/>
</dbReference>
<feature type="compositionally biased region" description="Low complexity" evidence="1">
    <location>
        <begin position="8"/>
        <end position="19"/>
    </location>
</feature>
<feature type="transmembrane region" description="Helical" evidence="2">
    <location>
        <begin position="64"/>
        <end position="80"/>
    </location>
</feature>
<reference evidence="4" key="1">
    <citation type="journal article" date="2015" name="Nature">
        <title>Complex archaea that bridge the gap between prokaryotes and eukaryotes.</title>
        <authorList>
            <person name="Spang A."/>
            <person name="Saw J.H."/>
            <person name="Jorgensen S.L."/>
            <person name="Zaremba-Niedzwiedzka K."/>
            <person name="Martijn J."/>
            <person name="Lind A.E."/>
            <person name="van Eijk R."/>
            <person name="Schleper C."/>
            <person name="Guy L."/>
            <person name="Ettema T.J."/>
        </authorList>
    </citation>
    <scope>NUCLEOTIDE SEQUENCE</scope>
</reference>
<evidence type="ECO:0000313" key="4">
    <source>
        <dbReference type="EMBL" id="KKN50404.1"/>
    </source>
</evidence>
<keyword evidence="2" id="KW-0812">Transmembrane</keyword>
<dbReference type="Gene3D" id="3.30.70.1070">
    <property type="entry name" value="Sporulation related repeat"/>
    <property type="match status" value="1"/>
</dbReference>
<dbReference type="PROSITE" id="PS51724">
    <property type="entry name" value="SPOR"/>
    <property type="match status" value="1"/>
</dbReference>
<dbReference type="InterPro" id="IPR007730">
    <property type="entry name" value="SPOR-like_dom"/>
</dbReference>
<dbReference type="EMBL" id="LAZR01001114">
    <property type="protein sequence ID" value="KKN50404.1"/>
    <property type="molecule type" value="Genomic_DNA"/>
</dbReference>
<comment type="caution">
    <text evidence="4">The sequence shown here is derived from an EMBL/GenBank/DDBJ whole genome shotgun (WGS) entry which is preliminary data.</text>
</comment>
<proteinExistence type="predicted"/>
<gene>
    <name evidence="4" type="ORF">LCGC14_0632950</name>
</gene>
<feature type="compositionally biased region" description="Low complexity" evidence="1">
    <location>
        <begin position="171"/>
        <end position="183"/>
    </location>
</feature>
<sequence>IRRRVMEGQRQGPGQRPRPAAVRPVAGCTGGRRRHPAQGPGLGPNRAIESLPRLRLPNIQLKKWAPAVVLIFFVLVILNYQDEINAFFSSDQQSVLDEPEVVSGDDLATVVIGDESEKMADKSAERAAERQRLADLLAEIPQPDIQQKESVEPDSFSSEDTIDVEEIAVQSDSPSIGSSSPSVESEKKEETKLLDAVHSQAWILAQEQKKYTFQLMGSWESAEIDEFIEKHKLSGDIARFVSLRDNKPWYVLIYGIYPSKKAALQASSRWKGPMSNLPTWLRRFDSVQNQIKEKGVRP</sequence>
<organism evidence="4">
    <name type="scientific">marine sediment metagenome</name>
    <dbReference type="NCBI Taxonomy" id="412755"/>
    <lineage>
        <taxon>unclassified sequences</taxon>
        <taxon>metagenomes</taxon>
        <taxon>ecological metagenomes</taxon>
    </lineage>
</organism>
<feature type="domain" description="SPOR" evidence="3">
    <location>
        <begin position="205"/>
        <end position="284"/>
    </location>
</feature>
<evidence type="ECO:0000256" key="2">
    <source>
        <dbReference type="SAM" id="Phobius"/>
    </source>
</evidence>
<keyword evidence="2" id="KW-0472">Membrane</keyword>
<feature type="region of interest" description="Disordered" evidence="1">
    <location>
        <begin position="168"/>
        <end position="190"/>
    </location>
</feature>
<feature type="non-terminal residue" evidence="4">
    <location>
        <position position="1"/>
    </location>
</feature>
<accession>A0A0F9R6N8</accession>
<dbReference type="AlphaFoldDB" id="A0A0F9R6N8"/>
<evidence type="ECO:0000259" key="3">
    <source>
        <dbReference type="PROSITE" id="PS51724"/>
    </source>
</evidence>
<dbReference type="InterPro" id="IPR036680">
    <property type="entry name" value="SPOR-like_sf"/>
</dbReference>
<keyword evidence="2" id="KW-1133">Transmembrane helix</keyword>
<feature type="region of interest" description="Disordered" evidence="1">
    <location>
        <begin position="1"/>
        <end position="45"/>
    </location>
</feature>